<keyword evidence="6" id="KW-0597">Phosphoprotein</keyword>
<feature type="region of interest" description="Disordered" evidence="14">
    <location>
        <begin position="752"/>
        <end position="773"/>
    </location>
</feature>
<dbReference type="FunFam" id="2.30.30.40:FF:000147">
    <property type="entry name" value="Cas scaffold protein family member 4"/>
    <property type="match status" value="1"/>
</dbReference>
<reference evidence="16 17" key="1">
    <citation type="journal article" date="2020" name="Nature">
        <title>Six reference-quality genomes reveal evolution of bat adaptations.</title>
        <authorList>
            <person name="Jebb D."/>
            <person name="Huang Z."/>
            <person name="Pippel M."/>
            <person name="Hughes G.M."/>
            <person name="Lavrichenko K."/>
            <person name="Devanna P."/>
            <person name="Winkler S."/>
            <person name="Jermiin L.S."/>
            <person name="Skirmuntt E.C."/>
            <person name="Katzourakis A."/>
            <person name="Burkitt-Gray L."/>
            <person name="Ray D.A."/>
            <person name="Sullivan K.A.M."/>
            <person name="Roscito J.G."/>
            <person name="Kirilenko B.M."/>
            <person name="Davalos L.M."/>
            <person name="Corthals A.P."/>
            <person name="Power M.L."/>
            <person name="Jones G."/>
            <person name="Ransome R.D."/>
            <person name="Dechmann D.K.N."/>
            <person name="Locatelli A.G."/>
            <person name="Puechmaille S.J."/>
            <person name="Fedrigo O."/>
            <person name="Jarvis E.D."/>
            <person name="Hiller M."/>
            <person name="Vernes S.C."/>
            <person name="Myers E.W."/>
            <person name="Teeling E.C."/>
        </authorList>
    </citation>
    <scope>NUCLEOTIDE SEQUENCE [LARGE SCALE GENOMIC DNA]</scope>
    <source>
        <strain evidence="16">MMyoMyo1</strain>
        <tissue evidence="16">Flight muscle</tissue>
    </source>
</reference>
<dbReference type="Gene3D" id="1.20.120.230">
    <property type="entry name" value="Alpha-catenin/vinculin-like"/>
    <property type="match status" value="1"/>
</dbReference>
<dbReference type="PROSITE" id="PS50002">
    <property type="entry name" value="SH3"/>
    <property type="match status" value="1"/>
</dbReference>
<evidence type="ECO:0000256" key="8">
    <source>
        <dbReference type="ARBA" id="ARBA00022949"/>
    </source>
</evidence>
<dbReference type="GO" id="GO:0005925">
    <property type="term" value="C:focal adhesion"/>
    <property type="evidence" value="ECO:0007669"/>
    <property type="project" value="UniProtKB-SubCell"/>
</dbReference>
<evidence type="ECO:0000256" key="5">
    <source>
        <dbReference type="ARBA" id="ARBA00022490"/>
    </source>
</evidence>
<keyword evidence="7" id="KW-0130">Cell adhesion</keyword>
<dbReference type="CDD" id="cd12000">
    <property type="entry name" value="SH3_CASS4"/>
    <property type="match status" value="1"/>
</dbReference>
<accession>A0A7J7VXC8</accession>
<dbReference type="InterPro" id="IPR037362">
    <property type="entry name" value="CAS_fam"/>
</dbReference>
<dbReference type="InterPro" id="IPR001452">
    <property type="entry name" value="SH3_domain"/>
</dbReference>
<evidence type="ECO:0000256" key="11">
    <source>
        <dbReference type="ARBA" id="ARBA00064074"/>
    </source>
</evidence>
<comment type="caution">
    <text evidence="16">The sequence shown here is derived from an EMBL/GenBank/DDBJ whole genome shotgun (WGS) entry which is preliminary data.</text>
</comment>
<dbReference type="PANTHER" id="PTHR10654">
    <property type="entry name" value="CAS SCAFFOLDING PROTEIN"/>
    <property type="match status" value="1"/>
</dbReference>
<keyword evidence="17" id="KW-1185">Reference proteome</keyword>
<feature type="compositionally biased region" description="Low complexity" evidence="14">
    <location>
        <begin position="358"/>
        <end position="374"/>
    </location>
</feature>
<comment type="subunit">
    <text evidence="11">Interacts (via SH3 domain) with PTK2/FAK1 (via C-terminus).</text>
</comment>
<keyword evidence="8" id="KW-0965">Cell junction</keyword>
<protein>
    <recommendedName>
        <fullName evidence="12">Cas scaffolding protein family member 4</fullName>
    </recommendedName>
</protein>
<evidence type="ECO:0000256" key="13">
    <source>
        <dbReference type="PROSITE-ProRule" id="PRU00192"/>
    </source>
</evidence>
<dbReference type="GO" id="GO:0016477">
    <property type="term" value="P:cell migration"/>
    <property type="evidence" value="ECO:0007669"/>
    <property type="project" value="TreeGrafter"/>
</dbReference>
<dbReference type="FunFam" id="1.20.120.830:FF:000001">
    <property type="entry name" value="BCAR1 scaffold protein, Cas family member"/>
    <property type="match status" value="1"/>
</dbReference>
<evidence type="ECO:0000313" key="17">
    <source>
        <dbReference type="Proteomes" id="UP000527355"/>
    </source>
</evidence>
<dbReference type="GO" id="GO:0007155">
    <property type="term" value="P:cell adhesion"/>
    <property type="evidence" value="ECO:0007669"/>
    <property type="project" value="UniProtKB-KW"/>
</dbReference>
<feature type="region of interest" description="Disordered" evidence="14">
    <location>
        <begin position="431"/>
        <end position="508"/>
    </location>
</feature>
<evidence type="ECO:0000256" key="10">
    <source>
        <dbReference type="ARBA" id="ARBA00055892"/>
    </source>
</evidence>
<evidence type="ECO:0000256" key="7">
    <source>
        <dbReference type="ARBA" id="ARBA00022889"/>
    </source>
</evidence>
<evidence type="ECO:0000256" key="14">
    <source>
        <dbReference type="SAM" id="MobiDB-lite"/>
    </source>
</evidence>
<evidence type="ECO:0000256" key="4">
    <source>
        <dbReference type="ARBA" id="ARBA00022443"/>
    </source>
</evidence>
<dbReference type="GO" id="GO:0007169">
    <property type="term" value="P:cell surface receptor protein tyrosine kinase signaling pathway"/>
    <property type="evidence" value="ECO:0007669"/>
    <property type="project" value="TreeGrafter"/>
</dbReference>
<dbReference type="VEuPathDB" id="HostDB:GeneID_118663595"/>
<evidence type="ECO:0000256" key="1">
    <source>
        <dbReference type="ARBA" id="ARBA00004245"/>
    </source>
</evidence>
<comment type="similarity">
    <text evidence="3">Belongs to the CAS family.</text>
</comment>
<evidence type="ECO:0000313" key="16">
    <source>
        <dbReference type="EMBL" id="KAF6329660.1"/>
    </source>
</evidence>
<dbReference type="PANTHER" id="PTHR10654:SF19">
    <property type="entry name" value="CAS SCAFFOLDING PROTEIN FAMILY MEMBER 4"/>
    <property type="match status" value="1"/>
</dbReference>
<dbReference type="Gene3D" id="2.30.30.40">
    <property type="entry name" value="SH3 Domains"/>
    <property type="match status" value="1"/>
</dbReference>
<keyword evidence="4 13" id="KW-0728">SH3 domain</keyword>
<dbReference type="InterPro" id="IPR035744">
    <property type="entry name" value="CASS4_SH3"/>
</dbReference>
<name>A0A7J7VXC8_MYOMY</name>
<dbReference type="SMART" id="SM00326">
    <property type="entry name" value="SH3"/>
    <property type="match status" value="1"/>
</dbReference>
<evidence type="ECO:0000256" key="3">
    <source>
        <dbReference type="ARBA" id="ARBA00007848"/>
    </source>
</evidence>
<dbReference type="GO" id="GO:0005737">
    <property type="term" value="C:cytoplasm"/>
    <property type="evidence" value="ECO:0007669"/>
    <property type="project" value="TreeGrafter"/>
</dbReference>
<dbReference type="Proteomes" id="UP000527355">
    <property type="component" value="Unassembled WGS sequence"/>
</dbReference>
<dbReference type="Pfam" id="PF08824">
    <property type="entry name" value="Serine_rich"/>
    <property type="match status" value="1"/>
</dbReference>
<dbReference type="GO" id="GO:0005886">
    <property type="term" value="C:plasma membrane"/>
    <property type="evidence" value="ECO:0007669"/>
    <property type="project" value="TreeGrafter"/>
</dbReference>
<evidence type="ECO:0000259" key="15">
    <source>
        <dbReference type="PROSITE" id="PS50002"/>
    </source>
</evidence>
<proteinExistence type="inferred from homology"/>
<feature type="region of interest" description="Disordered" evidence="14">
    <location>
        <begin position="358"/>
        <end position="378"/>
    </location>
</feature>
<dbReference type="InterPro" id="IPR036028">
    <property type="entry name" value="SH3-like_dom_sf"/>
</dbReference>
<comment type="function">
    <text evidence="10">Docking protein that plays a role in tyrosine kinase-based signaling related to cell adhesion and cell spreading. Regulates PTK2/FAK1 activity, focal adhesion integrity, and cell spreading.</text>
</comment>
<sequence length="891" mass="97252">MDCLRQKSVRYFRGSSFRVLRLVGTAHWASSPQPPAFQKGGCWESLLDNFPCCQLHRIPFLRTCPEHAVTLRKPPPERAVSAVALRATVSPNMRGASGMEGAPKALLARALYNNDPDCSDELAFCKGDILTILEQHVPESEGWWRCLLHGRQGLAPANRLQILSEAPADSPCPPFLRPLEEARASSKEASQVPTLLSPPPPGPVYEPMKSWVAGPPPHTVQVYEFPDPPASARIVCEKMPSFSKQAIVPIPRPAQASLLALYDVPAQSRGPSALKKPGTQQLYDIPASPRKAELGAPAGQPSRQSAPVTATVALGRACYKTLPNPQKSEWIYDTPVSPAKADVRNVCVTGFVEEPGSHSLSRSMSSFHSPPNSRARSLAPHLRGNVPVQNPSLPEVPACPGDARPSDGGVSYKVPLNFLIPRVEQQNTKPNIYDIPIPVPSAPRAGKEPGDANGASGETSDPHCACLSRQATWPSPEPDRLSVNSSDSRASITSSCSSMSTDSSCSSSSEESAKELSLDHALAKGTATALQQKVASSVAGLMLFVSRNWRLRDSLEANIDAIRRAADLIEESLREFLDFARGVCGAAGNLPSSSLQARIRDQLQTISNSYHILLETKESLEGCHWSLDVLVTDKAQSSLDDLERFVMVARMVPEDIKRFTSIVIANGRLLFKQNGEKEETPPWAPKTEFKLAKGIQLPRRETESYQRSAPRPQHRESGPCPELLGKSWAGACEKKLPNREEKAKPILEQRLDENKDLETQDLSSPVQQDPGKKAHLSEHCRLYFGALFKAMGVLHSSLHHSQPPEILVTQSKLVITIGQKLVDTLCRETQDRDARNEILHGSSHLCSLLKDLALATKRAVLQCPSPAALAHLRAEADKLEQHARQFRGSLD</sequence>
<dbReference type="InterPro" id="IPR038319">
    <property type="entry name" value="Serine_rich_sf"/>
</dbReference>
<keyword evidence="9" id="KW-0206">Cytoskeleton</keyword>
<organism evidence="16 17">
    <name type="scientific">Myotis myotis</name>
    <name type="common">Greater mouse-eared bat</name>
    <name type="synonym">Vespertilio myotis</name>
    <dbReference type="NCBI Taxonomy" id="51298"/>
    <lineage>
        <taxon>Eukaryota</taxon>
        <taxon>Metazoa</taxon>
        <taxon>Chordata</taxon>
        <taxon>Craniata</taxon>
        <taxon>Vertebrata</taxon>
        <taxon>Euteleostomi</taxon>
        <taxon>Mammalia</taxon>
        <taxon>Eutheria</taxon>
        <taxon>Laurasiatheria</taxon>
        <taxon>Chiroptera</taxon>
        <taxon>Yangochiroptera</taxon>
        <taxon>Vespertilionidae</taxon>
        <taxon>Myotis</taxon>
    </lineage>
</organism>
<dbReference type="EMBL" id="JABWUV010000009">
    <property type="protein sequence ID" value="KAF6329660.1"/>
    <property type="molecule type" value="Genomic_DNA"/>
</dbReference>
<feature type="region of interest" description="Disordered" evidence="14">
    <location>
        <begin position="697"/>
        <end position="722"/>
    </location>
</feature>
<dbReference type="Pfam" id="PF14604">
    <property type="entry name" value="SH3_9"/>
    <property type="match status" value="1"/>
</dbReference>
<evidence type="ECO:0000256" key="2">
    <source>
        <dbReference type="ARBA" id="ARBA00004246"/>
    </source>
</evidence>
<dbReference type="InterPro" id="IPR021901">
    <property type="entry name" value="CAS_C"/>
</dbReference>
<dbReference type="InterPro" id="IPR014928">
    <property type="entry name" value="Serine_rich_dom"/>
</dbReference>
<dbReference type="Gene3D" id="1.20.120.830">
    <property type="entry name" value="Serine-rich domain"/>
    <property type="match status" value="1"/>
</dbReference>
<feature type="domain" description="SH3" evidence="15">
    <location>
        <begin position="103"/>
        <end position="165"/>
    </location>
</feature>
<keyword evidence="5" id="KW-0963">Cytoplasm</keyword>
<feature type="compositionally biased region" description="Low complexity" evidence="14">
    <location>
        <begin position="485"/>
        <end position="508"/>
    </location>
</feature>
<dbReference type="Pfam" id="PF12026">
    <property type="entry name" value="CAS_C"/>
    <property type="match status" value="1"/>
</dbReference>
<evidence type="ECO:0000256" key="6">
    <source>
        <dbReference type="ARBA" id="ARBA00022553"/>
    </source>
</evidence>
<gene>
    <name evidence="16" type="ORF">mMyoMyo1_002114</name>
</gene>
<comment type="subcellular location">
    <subcellularLocation>
        <location evidence="2">Cell junction</location>
        <location evidence="2">Focal adhesion</location>
    </subcellularLocation>
    <subcellularLocation>
        <location evidence="1">Cytoplasm</location>
        <location evidence="1">Cytoskeleton</location>
    </subcellularLocation>
</comment>
<dbReference type="AlphaFoldDB" id="A0A7J7VXC8"/>
<dbReference type="GO" id="GO:0005856">
    <property type="term" value="C:cytoskeleton"/>
    <property type="evidence" value="ECO:0007669"/>
    <property type="project" value="UniProtKB-SubCell"/>
</dbReference>
<evidence type="ECO:0000256" key="12">
    <source>
        <dbReference type="ARBA" id="ARBA00071492"/>
    </source>
</evidence>
<dbReference type="SUPFAM" id="SSF50044">
    <property type="entry name" value="SH3-domain"/>
    <property type="match status" value="1"/>
</dbReference>
<evidence type="ECO:0000256" key="9">
    <source>
        <dbReference type="ARBA" id="ARBA00023212"/>
    </source>
</evidence>